<dbReference type="Gene3D" id="1.10.357.10">
    <property type="entry name" value="Tetracycline Repressor, domain 2"/>
    <property type="match status" value="1"/>
</dbReference>
<comment type="caution">
    <text evidence="6">The sequence shown here is derived from an EMBL/GenBank/DDBJ whole genome shotgun (WGS) entry which is preliminary data.</text>
</comment>
<evidence type="ECO:0000256" key="3">
    <source>
        <dbReference type="ARBA" id="ARBA00023163"/>
    </source>
</evidence>
<evidence type="ECO:0000256" key="4">
    <source>
        <dbReference type="PROSITE-ProRule" id="PRU00335"/>
    </source>
</evidence>
<proteinExistence type="predicted"/>
<feature type="DNA-binding region" description="H-T-H motif" evidence="4">
    <location>
        <begin position="73"/>
        <end position="92"/>
    </location>
</feature>
<dbReference type="RefSeq" id="WP_378210583.1">
    <property type="nucleotide sequence ID" value="NZ_JBHLZP010000411.1"/>
</dbReference>
<dbReference type="PANTHER" id="PTHR30055">
    <property type="entry name" value="HTH-TYPE TRANSCRIPTIONAL REGULATOR RUTR"/>
    <property type="match status" value="1"/>
</dbReference>
<keyword evidence="2 4" id="KW-0238">DNA-binding</keyword>
<accession>A0ABV5YRN4</accession>
<gene>
    <name evidence="6" type="ORF">ACFFNX_36630</name>
</gene>
<dbReference type="SUPFAM" id="SSF46689">
    <property type="entry name" value="Homeodomain-like"/>
    <property type="match status" value="1"/>
</dbReference>
<keyword evidence="1" id="KW-0805">Transcription regulation</keyword>
<dbReference type="SUPFAM" id="SSF48498">
    <property type="entry name" value="Tetracyclin repressor-like, C-terminal domain"/>
    <property type="match status" value="1"/>
</dbReference>
<dbReference type="PANTHER" id="PTHR30055:SF151">
    <property type="entry name" value="TRANSCRIPTIONAL REGULATORY PROTEIN"/>
    <property type="match status" value="1"/>
</dbReference>
<dbReference type="PROSITE" id="PS50977">
    <property type="entry name" value="HTH_TETR_2"/>
    <property type="match status" value="1"/>
</dbReference>
<reference evidence="6 7" key="1">
    <citation type="submission" date="2024-09" db="EMBL/GenBank/DDBJ databases">
        <authorList>
            <person name="Sun Q."/>
            <person name="Mori K."/>
        </authorList>
    </citation>
    <scope>NUCLEOTIDE SEQUENCE [LARGE SCALE GENOMIC DNA]</scope>
    <source>
        <strain evidence="6 7">TBRC 0563</strain>
    </source>
</reference>
<dbReference type="InterPro" id="IPR036271">
    <property type="entry name" value="Tet_transcr_reg_TetR-rel_C_sf"/>
</dbReference>
<evidence type="ECO:0000313" key="6">
    <source>
        <dbReference type="EMBL" id="MFB9837703.1"/>
    </source>
</evidence>
<protein>
    <submittedName>
        <fullName evidence="6">TetR/AcrR family transcriptional regulator</fullName>
    </submittedName>
</protein>
<dbReference type="InterPro" id="IPR001647">
    <property type="entry name" value="HTH_TetR"/>
</dbReference>
<evidence type="ECO:0000259" key="5">
    <source>
        <dbReference type="PROSITE" id="PS50977"/>
    </source>
</evidence>
<evidence type="ECO:0000256" key="1">
    <source>
        <dbReference type="ARBA" id="ARBA00023015"/>
    </source>
</evidence>
<sequence>MTDAKDSAYDQRLEGFRKAVTEFETQRAEGRLKPTLWERLEGSTRGPRPALTHQQIAVAAVEIADAEGLSAVSMRRLAERLGVATMGLYRYVTGKDEIYELMLDTVAAEVILPDGDWREVADAYARQYRGLSLRHPWTIQAHARVPATLSPNNATLIEQALTSVEGLGLDVDAMMAVFGTVNSFTRGAVSAEIAQREVLERNDWKSDDDARMAFLPWVRWMLESGRFPALSRYIIDGSNEDDAEWQFEFGLKCVLDGIAARLGI</sequence>
<organism evidence="6 7">
    <name type="scientific">Actinoallomurus acaciae</name>
    <dbReference type="NCBI Taxonomy" id="502577"/>
    <lineage>
        <taxon>Bacteria</taxon>
        <taxon>Bacillati</taxon>
        <taxon>Actinomycetota</taxon>
        <taxon>Actinomycetes</taxon>
        <taxon>Streptosporangiales</taxon>
        <taxon>Thermomonosporaceae</taxon>
        <taxon>Actinoallomurus</taxon>
    </lineage>
</organism>
<dbReference type="InterPro" id="IPR009057">
    <property type="entry name" value="Homeodomain-like_sf"/>
</dbReference>
<name>A0ABV5YRN4_9ACTN</name>
<dbReference type="InterPro" id="IPR004111">
    <property type="entry name" value="Repressor_TetR_C"/>
</dbReference>
<dbReference type="EMBL" id="JBHLZP010000411">
    <property type="protein sequence ID" value="MFB9837703.1"/>
    <property type="molecule type" value="Genomic_DNA"/>
</dbReference>
<evidence type="ECO:0000256" key="2">
    <source>
        <dbReference type="ARBA" id="ARBA00023125"/>
    </source>
</evidence>
<evidence type="ECO:0000313" key="7">
    <source>
        <dbReference type="Proteomes" id="UP001589627"/>
    </source>
</evidence>
<keyword evidence="7" id="KW-1185">Reference proteome</keyword>
<feature type="domain" description="HTH tetR-type" evidence="5">
    <location>
        <begin position="50"/>
        <end position="110"/>
    </location>
</feature>
<dbReference type="Pfam" id="PF02909">
    <property type="entry name" value="TetR_C_1"/>
    <property type="match status" value="1"/>
</dbReference>
<dbReference type="InterPro" id="IPR050109">
    <property type="entry name" value="HTH-type_TetR-like_transc_reg"/>
</dbReference>
<dbReference type="Pfam" id="PF00440">
    <property type="entry name" value="TetR_N"/>
    <property type="match status" value="1"/>
</dbReference>
<dbReference type="Gene3D" id="1.10.10.60">
    <property type="entry name" value="Homeodomain-like"/>
    <property type="match status" value="1"/>
</dbReference>
<keyword evidence="3" id="KW-0804">Transcription</keyword>
<dbReference type="Proteomes" id="UP001589627">
    <property type="component" value="Unassembled WGS sequence"/>
</dbReference>